<feature type="region of interest" description="Disordered" evidence="1">
    <location>
        <begin position="126"/>
        <end position="153"/>
    </location>
</feature>
<dbReference type="InterPro" id="IPR002645">
    <property type="entry name" value="STAS_dom"/>
</dbReference>
<sequence>MSEHPLELGLHRLPAVSGSSRVDEAAMWLTCTAPGAVTRISVAGEIDMSNAHLLVEFVASLALPPPVTVEVDLSEVTFFCAHGISALLRARRLLADLGGRLTLRDPSPIVRRVLDITDAQVELEIVPAPSRPGPPARQPVRPPPARPSATAAR</sequence>
<organism evidence="3 4">
    <name type="scientific">Micromonospora halotolerans</name>
    <dbReference type="NCBI Taxonomy" id="709879"/>
    <lineage>
        <taxon>Bacteria</taxon>
        <taxon>Bacillati</taxon>
        <taxon>Actinomycetota</taxon>
        <taxon>Actinomycetes</taxon>
        <taxon>Micromonosporales</taxon>
        <taxon>Micromonosporaceae</taxon>
        <taxon>Micromonospora</taxon>
    </lineage>
</organism>
<reference evidence="3 4" key="1">
    <citation type="submission" date="2023-09" db="EMBL/GenBank/DDBJ databases">
        <title>Micromonospora halotolerans DSM 45598 genome sequence.</title>
        <authorList>
            <person name="Mo P."/>
        </authorList>
    </citation>
    <scope>NUCLEOTIDE SEQUENCE [LARGE SCALE GENOMIC DNA]</scope>
    <source>
        <strain evidence="3 4">DSM 45598</strain>
    </source>
</reference>
<evidence type="ECO:0000259" key="2">
    <source>
        <dbReference type="PROSITE" id="PS50801"/>
    </source>
</evidence>
<dbReference type="Pfam" id="PF13466">
    <property type="entry name" value="STAS_2"/>
    <property type="match status" value="1"/>
</dbReference>
<evidence type="ECO:0000256" key="1">
    <source>
        <dbReference type="SAM" id="MobiDB-lite"/>
    </source>
</evidence>
<gene>
    <name evidence="3" type="ORF">RMN56_08635</name>
</gene>
<feature type="compositionally biased region" description="Pro residues" evidence="1">
    <location>
        <begin position="129"/>
        <end position="146"/>
    </location>
</feature>
<keyword evidence="4" id="KW-1185">Reference proteome</keyword>
<dbReference type="InterPro" id="IPR058548">
    <property type="entry name" value="MlaB-like_STAS"/>
</dbReference>
<dbReference type="CDD" id="cd07043">
    <property type="entry name" value="STAS_anti-anti-sigma_factors"/>
    <property type="match status" value="1"/>
</dbReference>
<dbReference type="RefSeq" id="WP_313723308.1">
    <property type="nucleotide sequence ID" value="NZ_CP134876.1"/>
</dbReference>
<dbReference type="SUPFAM" id="SSF52091">
    <property type="entry name" value="SpoIIaa-like"/>
    <property type="match status" value="1"/>
</dbReference>
<accession>A0ABZ0A1Z1</accession>
<dbReference type="EMBL" id="CP134876">
    <property type="protein sequence ID" value="WNM41393.1"/>
    <property type="molecule type" value="Genomic_DNA"/>
</dbReference>
<feature type="domain" description="STAS" evidence="2">
    <location>
        <begin position="40"/>
        <end position="117"/>
    </location>
</feature>
<dbReference type="InterPro" id="IPR036513">
    <property type="entry name" value="STAS_dom_sf"/>
</dbReference>
<evidence type="ECO:0000313" key="4">
    <source>
        <dbReference type="Proteomes" id="UP001303001"/>
    </source>
</evidence>
<dbReference type="PANTHER" id="PTHR33495:SF2">
    <property type="entry name" value="ANTI-SIGMA FACTOR ANTAGONIST TM_1081-RELATED"/>
    <property type="match status" value="1"/>
</dbReference>
<protein>
    <submittedName>
        <fullName evidence="3">STAS domain-containing protein</fullName>
    </submittedName>
</protein>
<dbReference type="Proteomes" id="UP001303001">
    <property type="component" value="Chromosome"/>
</dbReference>
<dbReference type="Gene3D" id="3.30.750.24">
    <property type="entry name" value="STAS domain"/>
    <property type="match status" value="1"/>
</dbReference>
<dbReference type="PROSITE" id="PS50801">
    <property type="entry name" value="STAS"/>
    <property type="match status" value="1"/>
</dbReference>
<evidence type="ECO:0000313" key="3">
    <source>
        <dbReference type="EMBL" id="WNM41393.1"/>
    </source>
</evidence>
<name>A0ABZ0A1Z1_9ACTN</name>
<dbReference type="PANTHER" id="PTHR33495">
    <property type="entry name" value="ANTI-SIGMA FACTOR ANTAGONIST TM_1081-RELATED-RELATED"/>
    <property type="match status" value="1"/>
</dbReference>
<proteinExistence type="predicted"/>